<dbReference type="InterPro" id="IPR036866">
    <property type="entry name" value="RibonucZ/Hydroxyglut_hydro"/>
</dbReference>
<dbReference type="AlphaFoldDB" id="A0AAF3FLA3"/>
<reference evidence="5" key="1">
    <citation type="submission" date="2024-02" db="UniProtKB">
        <authorList>
            <consortium name="WormBaseParasite"/>
        </authorList>
    </citation>
    <scope>IDENTIFICATION</scope>
</reference>
<feature type="region of interest" description="Disordered" evidence="1">
    <location>
        <begin position="451"/>
        <end position="479"/>
    </location>
</feature>
<dbReference type="PANTHER" id="PTHR23200">
    <property type="entry name" value="METALLO-BETA-LACTAMASE DOMAIN-CONTAINING PROTEIN 1"/>
    <property type="match status" value="1"/>
</dbReference>
<evidence type="ECO:0000313" key="5">
    <source>
        <dbReference type="WBParaSite" id="MBELARI_LOCUS7923"/>
    </source>
</evidence>
<evidence type="ECO:0000256" key="2">
    <source>
        <dbReference type="SAM" id="Phobius"/>
    </source>
</evidence>
<evidence type="ECO:0000259" key="3">
    <source>
        <dbReference type="SMART" id="SM00849"/>
    </source>
</evidence>
<evidence type="ECO:0000313" key="4">
    <source>
        <dbReference type="Proteomes" id="UP000887575"/>
    </source>
</evidence>
<keyword evidence="4" id="KW-1185">Reference proteome</keyword>
<sequence>MPDCCEPTPFIADRADRNIFQRAYPTRYISSNGTDGYLYTASASMNTKLQQIWIQARRGVWIDEWAVAFHLQPWVNESKKHLLITGLGIHDELDNNYQILIKENLIPTIVPSMEDFRWYYYDNITDIGPSTRLTIGDRPNGNLDLCPNFTAEVTCPSGTEYSIYAGGDPGTTQTSKALLFSNMAGYSIDSRATATTILPNQTCAFCLIYEPKISKEPEYLDKFSLWSSEYYPWIFDSWDHPLSEENYTGVFKIQPNETRAITVDLRRIEGGTLGLRTYSTSLTSDDVHLQPIIHSFASCVKIEWSRDSDTTDQTGFLIHVWEGSYEPLSTETSPVTPKSSKKVLWYFIGAGLALLIVFAIGLILGICWKIGYSKDQPLSTLWRERVFQHSTLFDRRLRNGLKLMCNVKTLKWVPWEHDLHWNLNETRCDCKRQPGVDDVNLGIQFERLAAESQNSGSQQQTNSDSNRSRLFNSPPRNVPNGTNITQLVVGSVAPTATGFIFVGGVTLVSDNGVYILVDTPAARDTKNRNIMLQALQRMDIQPAQIRYLLTTHGHPDHMGQENLFPNAIHLMVGFASNGSSYSPTPLIQGKDSYKLTPSVELWNTPGHTLGDISLIAYNTSCCGTVAVVGDLILTQQDLIDSSLSKQFPPEQPQLNRWSQQRVICASDYIVPGHEPMFRVTNQLRQNAQCQGKRMK</sequence>
<evidence type="ECO:0000256" key="1">
    <source>
        <dbReference type="SAM" id="MobiDB-lite"/>
    </source>
</evidence>
<dbReference type="InterPro" id="IPR039344">
    <property type="entry name" value="MBLAC1"/>
</dbReference>
<keyword evidence="2" id="KW-0472">Membrane</keyword>
<feature type="domain" description="Metallo-beta-lactamase" evidence="3">
    <location>
        <begin position="502"/>
        <end position="673"/>
    </location>
</feature>
<protein>
    <recommendedName>
        <fullName evidence="3">Metallo-beta-lactamase domain-containing protein</fullName>
    </recommendedName>
</protein>
<dbReference type="Gene3D" id="3.60.15.10">
    <property type="entry name" value="Ribonuclease Z/Hydroxyacylglutathione hydrolase-like"/>
    <property type="match status" value="1"/>
</dbReference>
<feature type="compositionally biased region" description="Polar residues" evidence="1">
    <location>
        <begin position="468"/>
        <end position="479"/>
    </location>
</feature>
<accession>A0AAF3FLA3</accession>
<dbReference type="WBParaSite" id="MBELARI_LOCUS7923">
    <property type="protein sequence ID" value="MBELARI_LOCUS7923"/>
    <property type="gene ID" value="MBELARI_LOCUS7923"/>
</dbReference>
<dbReference type="PANTHER" id="PTHR23200:SF39">
    <property type="entry name" value="PROTEIN CBG14679"/>
    <property type="match status" value="1"/>
</dbReference>
<organism evidence="4 5">
    <name type="scientific">Mesorhabditis belari</name>
    <dbReference type="NCBI Taxonomy" id="2138241"/>
    <lineage>
        <taxon>Eukaryota</taxon>
        <taxon>Metazoa</taxon>
        <taxon>Ecdysozoa</taxon>
        <taxon>Nematoda</taxon>
        <taxon>Chromadorea</taxon>
        <taxon>Rhabditida</taxon>
        <taxon>Rhabditina</taxon>
        <taxon>Rhabditomorpha</taxon>
        <taxon>Rhabditoidea</taxon>
        <taxon>Rhabditidae</taxon>
        <taxon>Mesorhabditinae</taxon>
        <taxon>Mesorhabditis</taxon>
    </lineage>
</organism>
<feature type="compositionally biased region" description="Low complexity" evidence="1">
    <location>
        <begin position="452"/>
        <end position="465"/>
    </location>
</feature>
<name>A0AAF3FLA3_9BILA</name>
<dbReference type="Proteomes" id="UP000887575">
    <property type="component" value="Unassembled WGS sequence"/>
</dbReference>
<keyword evidence="2" id="KW-0812">Transmembrane</keyword>
<dbReference type="Pfam" id="PF00753">
    <property type="entry name" value="Lactamase_B"/>
    <property type="match status" value="1"/>
</dbReference>
<dbReference type="SMART" id="SM00849">
    <property type="entry name" value="Lactamase_B"/>
    <property type="match status" value="1"/>
</dbReference>
<proteinExistence type="predicted"/>
<feature type="transmembrane region" description="Helical" evidence="2">
    <location>
        <begin position="343"/>
        <end position="368"/>
    </location>
</feature>
<dbReference type="SUPFAM" id="SSF56281">
    <property type="entry name" value="Metallo-hydrolase/oxidoreductase"/>
    <property type="match status" value="1"/>
</dbReference>
<dbReference type="CDD" id="cd07711">
    <property type="entry name" value="MBLAC1-like_MBL-fold"/>
    <property type="match status" value="1"/>
</dbReference>
<keyword evidence="2" id="KW-1133">Transmembrane helix</keyword>
<dbReference type="InterPro" id="IPR001279">
    <property type="entry name" value="Metallo-B-lactamas"/>
</dbReference>